<dbReference type="PANTHER" id="PTHR32309">
    <property type="entry name" value="TYROSINE-PROTEIN KINASE"/>
    <property type="match status" value="1"/>
</dbReference>
<dbReference type="InParanoid" id="A0A3M0CS95"/>
<reference evidence="2 3" key="1">
    <citation type="submission" date="2018-10" db="EMBL/GenBank/DDBJ databases">
        <title>Genomic Encyclopedia of Archaeal and Bacterial Type Strains, Phase II (KMG-II): from individual species to whole genera.</title>
        <authorList>
            <person name="Goeker M."/>
        </authorList>
    </citation>
    <scope>NUCLEOTIDE SEQUENCE [LARGE SCALE GENOMIC DNA]</scope>
    <source>
        <strain evidence="2 3">DSM 25217</strain>
    </source>
</reference>
<dbReference type="EMBL" id="REFR01000009">
    <property type="protein sequence ID" value="RMB12461.1"/>
    <property type="molecule type" value="Genomic_DNA"/>
</dbReference>
<sequence>MREAIGTFMNMMDFVRTAVSRSPVPFEWLHQRRVLKKTRADAMGALGVPMRDVRSSVMTFSTYRWVLVAVALVAAYYFFLASNRYVTESQVYVRSMMPTAQVMPNLPMLPSANPQMQDALLLREYIHSKDMLVHLDTVLGLNDHFSGRDWDIFSRMDSAPTREGFLSYYRDRVELILNPDSGILTIRVQGFTPDYSLALSQEINKEAEAFINRVGQSIAAEEIGFIEGELDRARGNLADVRRRLLAFQNENQLLDPGVTTAARQMAINELEAELVRLSADEKSLASYLNEDAPQIVTLRDRIAATQAQLGVERAKLTSEEAQSLNDVAADFQELKMELEFASDIYQTALISIEKARVDAYRKLKHLVVVQSPALPDEALYPRGLYNTATVFVVLSLVYGIAVMLIATIREHRDV</sequence>
<keyword evidence="1" id="KW-0472">Membrane</keyword>
<organism evidence="2 3">
    <name type="scientific">Eilatimonas milleporae</name>
    <dbReference type="NCBI Taxonomy" id="911205"/>
    <lineage>
        <taxon>Bacteria</taxon>
        <taxon>Pseudomonadati</taxon>
        <taxon>Pseudomonadota</taxon>
        <taxon>Alphaproteobacteria</taxon>
        <taxon>Kordiimonadales</taxon>
        <taxon>Kordiimonadaceae</taxon>
        <taxon>Eilatimonas</taxon>
    </lineage>
</organism>
<dbReference type="GO" id="GO:0004713">
    <property type="term" value="F:protein tyrosine kinase activity"/>
    <property type="evidence" value="ECO:0007669"/>
    <property type="project" value="TreeGrafter"/>
</dbReference>
<keyword evidence="1" id="KW-1133">Transmembrane helix</keyword>
<dbReference type="AlphaFoldDB" id="A0A3M0CS95"/>
<evidence type="ECO:0000313" key="2">
    <source>
        <dbReference type="EMBL" id="RMB12461.1"/>
    </source>
</evidence>
<dbReference type="GO" id="GO:0005886">
    <property type="term" value="C:plasma membrane"/>
    <property type="evidence" value="ECO:0007669"/>
    <property type="project" value="TreeGrafter"/>
</dbReference>
<accession>A0A3M0CS95</accession>
<evidence type="ECO:0000256" key="1">
    <source>
        <dbReference type="SAM" id="Phobius"/>
    </source>
</evidence>
<evidence type="ECO:0000313" key="3">
    <source>
        <dbReference type="Proteomes" id="UP000271227"/>
    </source>
</evidence>
<keyword evidence="1" id="KW-0812">Transmembrane</keyword>
<dbReference type="PANTHER" id="PTHR32309:SF13">
    <property type="entry name" value="FERRIC ENTEROBACTIN TRANSPORT PROTEIN FEPE"/>
    <property type="match status" value="1"/>
</dbReference>
<comment type="caution">
    <text evidence="2">The sequence shown here is derived from an EMBL/GenBank/DDBJ whole genome shotgun (WGS) entry which is preliminary data.</text>
</comment>
<protein>
    <submittedName>
        <fullName evidence="2">Capsular polysaccharide transport system permease protein</fullName>
    </submittedName>
</protein>
<feature type="transmembrane region" description="Helical" evidence="1">
    <location>
        <begin position="384"/>
        <end position="408"/>
    </location>
</feature>
<proteinExistence type="predicted"/>
<gene>
    <name evidence="2" type="ORF">BXY39_0957</name>
</gene>
<feature type="transmembrane region" description="Helical" evidence="1">
    <location>
        <begin position="62"/>
        <end position="80"/>
    </location>
</feature>
<keyword evidence="3" id="KW-1185">Reference proteome</keyword>
<name>A0A3M0CS95_9PROT</name>
<dbReference type="InterPro" id="IPR050445">
    <property type="entry name" value="Bact_polysacc_biosynth/exp"/>
</dbReference>
<dbReference type="Proteomes" id="UP000271227">
    <property type="component" value="Unassembled WGS sequence"/>
</dbReference>